<dbReference type="EC" id="3.1.3.2" evidence="2 6"/>
<evidence type="ECO:0000256" key="6">
    <source>
        <dbReference type="PIRNR" id="PIRNR000898"/>
    </source>
</evidence>
<dbReference type="SUPFAM" id="SSF56300">
    <property type="entry name" value="Metallo-dependent phosphatases"/>
    <property type="match status" value="1"/>
</dbReference>
<dbReference type="PIRSF" id="PIRSF000898">
    <property type="entry name" value="Acid_Ptase_5"/>
    <property type="match status" value="1"/>
</dbReference>
<protein>
    <recommendedName>
        <fullName evidence="3 6">Tartrate-resistant acid phosphatase type 5</fullName>
        <ecNumber evidence="2 6">3.1.3.2</ecNumber>
    </recommendedName>
</protein>
<feature type="disulfide bond" evidence="8">
    <location>
        <begin position="108"/>
        <end position="177"/>
    </location>
</feature>
<feature type="binding site" evidence="7">
    <location>
        <position position="21"/>
    </location>
    <ligand>
        <name>Fe cation</name>
        <dbReference type="ChEBI" id="CHEBI:24875"/>
        <label>1</label>
    </ligand>
</feature>
<keyword evidence="4" id="KW-0732">Signal</keyword>
<dbReference type="Proteomes" id="UP000887540">
    <property type="component" value="Unplaced"/>
</dbReference>
<dbReference type="AlphaFoldDB" id="A0A914C6U1"/>
<keyword evidence="7" id="KW-0479">Metal-binding</keyword>
<evidence type="ECO:0000256" key="1">
    <source>
        <dbReference type="ARBA" id="ARBA00000032"/>
    </source>
</evidence>
<name>A0A914C6U1_9BILA</name>
<dbReference type="InterPro" id="IPR029052">
    <property type="entry name" value="Metallo-depent_PP-like"/>
</dbReference>
<reference evidence="12" key="1">
    <citation type="submission" date="2022-11" db="UniProtKB">
        <authorList>
            <consortium name="WormBaseParasite"/>
        </authorList>
    </citation>
    <scope>IDENTIFICATION</scope>
</reference>
<dbReference type="CDD" id="cd07378">
    <property type="entry name" value="MPP_ACP5"/>
    <property type="match status" value="1"/>
</dbReference>
<evidence type="ECO:0000256" key="9">
    <source>
        <dbReference type="PIRSR" id="PIRSR000898-3"/>
    </source>
</evidence>
<dbReference type="GO" id="GO:0003993">
    <property type="term" value="F:acid phosphatase activity"/>
    <property type="evidence" value="ECO:0007669"/>
    <property type="project" value="UniProtKB-UniRule"/>
</dbReference>
<feature type="binding site" evidence="7">
    <location>
        <position position="163"/>
    </location>
    <ligand>
        <name>Fe cation</name>
        <dbReference type="ChEBI" id="CHEBI:24875"/>
        <label>2</label>
    </ligand>
</feature>
<evidence type="ECO:0000256" key="5">
    <source>
        <dbReference type="ARBA" id="ARBA00022801"/>
    </source>
</evidence>
<feature type="binding site" evidence="7">
    <location>
        <position position="56"/>
    </location>
    <ligand>
        <name>Fe cation</name>
        <dbReference type="ChEBI" id="CHEBI:24875"/>
        <label>2</label>
    </ligand>
</feature>
<dbReference type="InterPro" id="IPR004843">
    <property type="entry name" value="Calcineurin-like_PHP"/>
</dbReference>
<evidence type="ECO:0000259" key="10">
    <source>
        <dbReference type="Pfam" id="PF00149"/>
    </source>
</evidence>
<keyword evidence="8" id="KW-1015">Disulfide bond</keyword>
<dbReference type="InterPro" id="IPR024927">
    <property type="entry name" value="Acid_PPase"/>
</dbReference>
<dbReference type="Gene3D" id="3.60.21.10">
    <property type="match status" value="1"/>
</dbReference>
<keyword evidence="6 7" id="KW-0408">Iron</keyword>
<keyword evidence="5 6" id="KW-0378">Hydrolase</keyword>
<keyword evidence="11" id="KW-1185">Reference proteome</keyword>
<dbReference type="WBParaSite" id="ACRNAN_Path_422.g1606.t1">
    <property type="protein sequence ID" value="ACRNAN_Path_422.g1606.t1"/>
    <property type="gene ID" value="ACRNAN_Path_422.g1606"/>
</dbReference>
<feature type="binding site" evidence="7">
    <location>
        <position position="200"/>
    </location>
    <ligand>
        <name>Fe cation</name>
        <dbReference type="ChEBI" id="CHEBI:24875"/>
        <label>1</label>
    </ligand>
</feature>
<accession>A0A914C6U1</accession>
<feature type="domain" description="Calcineurin-like phosphoesterase" evidence="10">
    <location>
        <begin position="3"/>
        <end position="201"/>
    </location>
</feature>
<evidence type="ECO:0000256" key="7">
    <source>
        <dbReference type="PIRSR" id="PIRSR000898-1"/>
    </source>
</evidence>
<feature type="glycosylation site" description="N-linked (GlcNAc...) asparagine" evidence="9">
    <location>
        <position position="62"/>
    </location>
</feature>
<evidence type="ECO:0000313" key="12">
    <source>
        <dbReference type="WBParaSite" id="ACRNAN_Path_422.g1606.t1"/>
    </source>
</evidence>
<dbReference type="PANTHER" id="PTHR10161">
    <property type="entry name" value="TARTRATE-RESISTANT ACID PHOSPHATASE TYPE 5"/>
    <property type="match status" value="1"/>
</dbReference>
<dbReference type="GO" id="GO:0046872">
    <property type="term" value="F:metal ion binding"/>
    <property type="evidence" value="ECO:0007669"/>
    <property type="project" value="UniProtKB-KW"/>
</dbReference>
<comment type="catalytic activity">
    <reaction evidence="1 6">
        <text>a phosphate monoester + H2O = an alcohol + phosphate</text>
        <dbReference type="Rhea" id="RHEA:15017"/>
        <dbReference type="ChEBI" id="CHEBI:15377"/>
        <dbReference type="ChEBI" id="CHEBI:30879"/>
        <dbReference type="ChEBI" id="CHEBI:43474"/>
        <dbReference type="ChEBI" id="CHEBI:67140"/>
        <dbReference type="EC" id="3.1.3.2"/>
    </reaction>
</comment>
<dbReference type="PANTHER" id="PTHR10161:SF14">
    <property type="entry name" value="TARTRATE-RESISTANT ACID PHOSPHATASE TYPE 5"/>
    <property type="match status" value="1"/>
</dbReference>
<dbReference type="Pfam" id="PF00149">
    <property type="entry name" value="Metallophos"/>
    <property type="match status" value="1"/>
</dbReference>
<evidence type="ECO:0000313" key="11">
    <source>
        <dbReference type="Proteomes" id="UP000887540"/>
    </source>
</evidence>
<comment type="cofactor">
    <cofactor evidence="7">
        <name>Fe cation</name>
        <dbReference type="ChEBI" id="CHEBI:24875"/>
    </cofactor>
    <text evidence="7">Binds 2 iron ions per subunit.</text>
</comment>
<feature type="binding site" evidence="7">
    <location>
        <position position="198"/>
    </location>
    <ligand>
        <name>Fe cation</name>
        <dbReference type="ChEBI" id="CHEBI:24875"/>
        <label>2</label>
    </ligand>
</feature>
<evidence type="ECO:0000256" key="8">
    <source>
        <dbReference type="PIRSR" id="PIRSR000898-2"/>
    </source>
</evidence>
<evidence type="ECO:0000256" key="4">
    <source>
        <dbReference type="ARBA" id="ARBA00022729"/>
    </source>
</evidence>
<feature type="binding site" evidence="7">
    <location>
        <position position="18"/>
    </location>
    <ligand>
        <name>Fe cation</name>
        <dbReference type="ChEBI" id="CHEBI:24875"/>
        <label>1</label>
    </ligand>
</feature>
<feature type="binding site" evidence="7">
    <location>
        <position position="18"/>
    </location>
    <ligand>
        <name>Fe cation</name>
        <dbReference type="ChEBI" id="CHEBI:24875"/>
        <label>2</label>
    </ligand>
</feature>
<sequence>MAKLAEREKAKFVINVGDNIYFNGVQDVFDSRFESSFENVYDDSDLLIPWFTLGGNHDHLGNISAQMDYTNYSSRWTYPELYYKVSYHFGLNGETSIDFLMIDTIVLCGNTIDIQGSSLIDWIFAKHKAPEMPEDIEAANRQWDWIEQHLAASKSDYLFVVGHYPIYSISEHGPIKCLIDRLDPLLRKHNVSAYFSGHDHNLQHIKLEQQENGVSTTMNYIVSGAGSRTDRSIKNIHAVPADALLFRYPSGWNPFSAIGFSNGAFIHVEARQNKSDFIFYSGTLEEKYRMSLSPRNK</sequence>
<dbReference type="InterPro" id="IPR051558">
    <property type="entry name" value="Metallophosphoesterase_PAP"/>
</dbReference>
<evidence type="ECO:0000256" key="2">
    <source>
        <dbReference type="ARBA" id="ARBA00012646"/>
    </source>
</evidence>
<evidence type="ECO:0000256" key="3">
    <source>
        <dbReference type="ARBA" id="ARBA00015822"/>
    </source>
</evidence>
<organism evidence="11 12">
    <name type="scientific">Acrobeloides nanus</name>
    <dbReference type="NCBI Taxonomy" id="290746"/>
    <lineage>
        <taxon>Eukaryota</taxon>
        <taxon>Metazoa</taxon>
        <taxon>Ecdysozoa</taxon>
        <taxon>Nematoda</taxon>
        <taxon>Chromadorea</taxon>
        <taxon>Rhabditida</taxon>
        <taxon>Tylenchina</taxon>
        <taxon>Cephalobomorpha</taxon>
        <taxon>Cephaloboidea</taxon>
        <taxon>Cephalobidae</taxon>
        <taxon>Acrobeloides</taxon>
    </lineage>
</organism>
<proteinExistence type="predicted"/>